<proteinExistence type="inferred from homology"/>
<dbReference type="CDD" id="cd08704">
    <property type="entry name" value="Met_tRNA_FMT_C"/>
    <property type="match status" value="1"/>
</dbReference>
<dbReference type="NCBIfam" id="TIGR00460">
    <property type="entry name" value="fmt"/>
    <property type="match status" value="1"/>
</dbReference>
<accession>A0A1G7W2Q4</accession>
<evidence type="ECO:0000313" key="9">
    <source>
        <dbReference type="Proteomes" id="UP000199045"/>
    </source>
</evidence>
<dbReference type="GO" id="GO:0005829">
    <property type="term" value="C:cytosol"/>
    <property type="evidence" value="ECO:0007669"/>
    <property type="project" value="TreeGrafter"/>
</dbReference>
<evidence type="ECO:0000259" key="6">
    <source>
        <dbReference type="Pfam" id="PF00551"/>
    </source>
</evidence>
<sequence>MQSELTDQKNIRIIFMGTPDFAVASLDILVQNGYNVVGVITAPDKPAGRGLQLQQSAVKQYAVSKGIRVLQPEKLKNPEFLEELRALKADLQVVVAFRMLPEVVWDMPPLGTINVHASLLPNYRGAAPINWAIINGEKQSGVTTFKLQHEIDTGDILFSQSVDIRDDETAGELHDDLMATGAGLLLKTVQALASGNAKGTPQAHIKAEDIKHAPKIFKEDCQIKWEQPVEQIYNLVRGLSPYPTAWTTLNGKGLKIFKATREHATPSVAPGQVISDNKTYLKIAAADGYLSLLEIQLEGKKRMDIEAFLRGNKIN</sequence>
<dbReference type="GO" id="GO:0004479">
    <property type="term" value="F:methionyl-tRNA formyltransferase activity"/>
    <property type="evidence" value="ECO:0007669"/>
    <property type="project" value="UniProtKB-UniRule"/>
</dbReference>
<dbReference type="InterPro" id="IPR011034">
    <property type="entry name" value="Formyl_transferase-like_C_sf"/>
</dbReference>
<keyword evidence="4 5" id="KW-0648">Protein biosynthesis</keyword>
<reference evidence="9" key="1">
    <citation type="submission" date="2016-10" db="EMBL/GenBank/DDBJ databases">
        <authorList>
            <person name="Varghese N."/>
            <person name="Submissions S."/>
        </authorList>
    </citation>
    <scope>NUCLEOTIDE SEQUENCE [LARGE SCALE GENOMIC DNA]</scope>
    <source>
        <strain evidence="9">DSM 527</strain>
    </source>
</reference>
<dbReference type="Proteomes" id="UP000199045">
    <property type="component" value="Unassembled WGS sequence"/>
</dbReference>
<dbReference type="CDD" id="cd08646">
    <property type="entry name" value="FMT_core_Met-tRNA-FMT_N"/>
    <property type="match status" value="1"/>
</dbReference>
<dbReference type="HAMAP" id="MF_00182">
    <property type="entry name" value="Formyl_trans"/>
    <property type="match status" value="1"/>
</dbReference>
<dbReference type="SUPFAM" id="SSF53328">
    <property type="entry name" value="Formyltransferase"/>
    <property type="match status" value="1"/>
</dbReference>
<dbReference type="PANTHER" id="PTHR11138:SF5">
    <property type="entry name" value="METHIONYL-TRNA FORMYLTRANSFERASE, MITOCHONDRIAL"/>
    <property type="match status" value="1"/>
</dbReference>
<dbReference type="AlphaFoldDB" id="A0A1G7W2Q4"/>
<evidence type="ECO:0000256" key="4">
    <source>
        <dbReference type="ARBA" id="ARBA00022917"/>
    </source>
</evidence>
<dbReference type="OrthoDB" id="9802815at2"/>
<evidence type="ECO:0000256" key="5">
    <source>
        <dbReference type="HAMAP-Rule" id="MF_00182"/>
    </source>
</evidence>
<gene>
    <name evidence="5" type="primary">fmt</name>
    <name evidence="8" type="ORF">SAMN04488121_105402</name>
</gene>
<dbReference type="InterPro" id="IPR044135">
    <property type="entry name" value="Met-tRNA-FMT_C"/>
</dbReference>
<evidence type="ECO:0000313" key="8">
    <source>
        <dbReference type="EMBL" id="SDG66158.1"/>
    </source>
</evidence>
<feature type="domain" description="Formyl transferase N-terminal" evidence="6">
    <location>
        <begin position="12"/>
        <end position="185"/>
    </location>
</feature>
<comment type="function">
    <text evidence="5">Attaches a formyl group to the free amino group of methionyl-tRNA(fMet). The formyl group appears to play a dual role in the initiator identity of N-formylmethionyl-tRNA by promoting its recognition by IF2 and preventing the misappropriation of this tRNA by the elongation apparatus.</text>
</comment>
<dbReference type="EMBL" id="FNBN01000005">
    <property type="protein sequence ID" value="SDG66158.1"/>
    <property type="molecule type" value="Genomic_DNA"/>
</dbReference>
<dbReference type="InterPro" id="IPR036477">
    <property type="entry name" value="Formyl_transf_N_sf"/>
</dbReference>
<protein>
    <recommendedName>
        <fullName evidence="2 5">Methionyl-tRNA formyltransferase</fullName>
        <ecNumber evidence="2 5">2.1.2.9</ecNumber>
    </recommendedName>
</protein>
<name>A0A1G7W2Q4_CHIFI</name>
<dbReference type="InterPro" id="IPR005793">
    <property type="entry name" value="Formyl_trans_C"/>
</dbReference>
<evidence type="ECO:0000259" key="7">
    <source>
        <dbReference type="Pfam" id="PF02911"/>
    </source>
</evidence>
<dbReference type="PANTHER" id="PTHR11138">
    <property type="entry name" value="METHIONYL-TRNA FORMYLTRANSFERASE"/>
    <property type="match status" value="1"/>
</dbReference>
<dbReference type="InterPro" id="IPR005794">
    <property type="entry name" value="Fmt"/>
</dbReference>
<organism evidence="8 9">
    <name type="scientific">Chitinophaga filiformis</name>
    <name type="common">Myxococcus filiformis</name>
    <name type="synonym">Flexibacter filiformis</name>
    <dbReference type="NCBI Taxonomy" id="104663"/>
    <lineage>
        <taxon>Bacteria</taxon>
        <taxon>Pseudomonadati</taxon>
        <taxon>Bacteroidota</taxon>
        <taxon>Chitinophagia</taxon>
        <taxon>Chitinophagales</taxon>
        <taxon>Chitinophagaceae</taxon>
        <taxon>Chitinophaga</taxon>
    </lineage>
</organism>
<dbReference type="RefSeq" id="WP_089835042.1">
    <property type="nucleotide sequence ID" value="NZ_FNBN01000005.1"/>
</dbReference>
<evidence type="ECO:0000256" key="3">
    <source>
        <dbReference type="ARBA" id="ARBA00022679"/>
    </source>
</evidence>
<dbReference type="EC" id="2.1.2.9" evidence="2 5"/>
<feature type="binding site" evidence="5">
    <location>
        <begin position="118"/>
        <end position="121"/>
    </location>
    <ligand>
        <name>(6S)-5,6,7,8-tetrahydrofolate</name>
        <dbReference type="ChEBI" id="CHEBI:57453"/>
    </ligand>
</feature>
<keyword evidence="3 5" id="KW-0808">Transferase</keyword>
<evidence type="ECO:0000256" key="1">
    <source>
        <dbReference type="ARBA" id="ARBA00010699"/>
    </source>
</evidence>
<dbReference type="InterPro" id="IPR041711">
    <property type="entry name" value="Met-tRNA-FMT_N"/>
</dbReference>
<dbReference type="STRING" id="104663.SAMN04488121_105402"/>
<evidence type="ECO:0000256" key="2">
    <source>
        <dbReference type="ARBA" id="ARBA00012261"/>
    </source>
</evidence>
<dbReference type="SUPFAM" id="SSF50486">
    <property type="entry name" value="FMT C-terminal domain-like"/>
    <property type="match status" value="1"/>
</dbReference>
<comment type="similarity">
    <text evidence="1 5">Belongs to the Fmt family.</text>
</comment>
<feature type="domain" description="Formyl transferase C-terminal" evidence="7">
    <location>
        <begin position="215"/>
        <end position="312"/>
    </location>
</feature>
<dbReference type="InterPro" id="IPR002376">
    <property type="entry name" value="Formyl_transf_N"/>
</dbReference>
<dbReference type="Gene3D" id="3.40.50.12230">
    <property type="match status" value="1"/>
</dbReference>
<comment type="catalytic activity">
    <reaction evidence="5">
        <text>L-methionyl-tRNA(fMet) + (6R)-10-formyltetrahydrofolate = N-formyl-L-methionyl-tRNA(fMet) + (6S)-5,6,7,8-tetrahydrofolate + H(+)</text>
        <dbReference type="Rhea" id="RHEA:24380"/>
        <dbReference type="Rhea" id="RHEA-COMP:9952"/>
        <dbReference type="Rhea" id="RHEA-COMP:9953"/>
        <dbReference type="ChEBI" id="CHEBI:15378"/>
        <dbReference type="ChEBI" id="CHEBI:57453"/>
        <dbReference type="ChEBI" id="CHEBI:78530"/>
        <dbReference type="ChEBI" id="CHEBI:78844"/>
        <dbReference type="ChEBI" id="CHEBI:195366"/>
        <dbReference type="EC" id="2.1.2.9"/>
    </reaction>
</comment>
<dbReference type="Pfam" id="PF00551">
    <property type="entry name" value="Formyl_trans_N"/>
    <property type="match status" value="1"/>
</dbReference>
<dbReference type="Pfam" id="PF02911">
    <property type="entry name" value="Formyl_trans_C"/>
    <property type="match status" value="1"/>
</dbReference>